<keyword evidence="1" id="KW-0472">Membrane</keyword>
<proteinExistence type="predicted"/>
<gene>
    <name evidence="4" type="ORF">EQU24_16725</name>
</gene>
<keyword evidence="5" id="KW-1185">Reference proteome</keyword>
<evidence type="ECO:0000313" key="5">
    <source>
        <dbReference type="Proteomes" id="UP000305881"/>
    </source>
</evidence>
<feature type="signal peptide" evidence="2">
    <location>
        <begin position="1"/>
        <end position="31"/>
    </location>
</feature>
<dbReference type="STRING" id="675511.GCA_000341735_04102"/>
<sequence length="238" mass="26418">MTRQNFTCRIQNLSGASLCLLLLAAANPSAAMMKHGNMMMDETGMIMNANADNLPRDCKEVSEDVDIVIRAGHKHAQKFPGKMFAFDRQEWNVKPCSRINITFINDDQIRHQMMIHGLPGYLYPDGMVHLELYGQGELKASLIVPSRPKTYLVHCEIPQHMEKGMKAQLKVDDGDGDLPSIPGISEPVTPDVYPVAWSQTTWIALIVSLTMGLAAPIIGGFWLNKRLQAKKLSAEDSA</sequence>
<feature type="chain" id="PRO_5020570215" evidence="2">
    <location>
        <begin position="32"/>
        <end position="238"/>
    </location>
</feature>
<name>A0A4P9UQI9_METBY</name>
<evidence type="ECO:0000259" key="3">
    <source>
        <dbReference type="Pfam" id="PF07731"/>
    </source>
</evidence>
<organism evidence="4 5">
    <name type="scientific">Methylotuvimicrobium buryatense</name>
    <name type="common">Methylomicrobium buryatense</name>
    <dbReference type="NCBI Taxonomy" id="95641"/>
    <lineage>
        <taxon>Bacteria</taxon>
        <taxon>Pseudomonadati</taxon>
        <taxon>Pseudomonadota</taxon>
        <taxon>Gammaproteobacteria</taxon>
        <taxon>Methylococcales</taxon>
        <taxon>Methylococcaceae</taxon>
        <taxon>Methylotuvimicrobium</taxon>
    </lineage>
</organism>
<keyword evidence="1" id="KW-0812">Transmembrane</keyword>
<dbReference type="InterPro" id="IPR011706">
    <property type="entry name" value="Cu-oxidase_C"/>
</dbReference>
<feature type="domain" description="Plastocyanin-like" evidence="3">
    <location>
        <begin position="80"/>
        <end position="174"/>
    </location>
</feature>
<dbReference type="SUPFAM" id="SSF49503">
    <property type="entry name" value="Cupredoxins"/>
    <property type="match status" value="1"/>
</dbReference>
<feature type="transmembrane region" description="Helical" evidence="1">
    <location>
        <begin position="202"/>
        <end position="223"/>
    </location>
</feature>
<evidence type="ECO:0000256" key="2">
    <source>
        <dbReference type="SAM" id="SignalP"/>
    </source>
</evidence>
<protein>
    <submittedName>
        <fullName evidence="4">Copper oxidase</fullName>
    </submittedName>
</protein>
<dbReference type="InterPro" id="IPR008972">
    <property type="entry name" value="Cupredoxin"/>
</dbReference>
<evidence type="ECO:0000256" key="1">
    <source>
        <dbReference type="SAM" id="Phobius"/>
    </source>
</evidence>
<dbReference type="GO" id="GO:0016491">
    <property type="term" value="F:oxidoreductase activity"/>
    <property type="evidence" value="ECO:0007669"/>
    <property type="project" value="InterPro"/>
</dbReference>
<accession>A0A4P9UQI9</accession>
<dbReference type="Gene3D" id="2.60.40.420">
    <property type="entry name" value="Cupredoxins - blue copper proteins"/>
    <property type="match status" value="1"/>
</dbReference>
<dbReference type="Proteomes" id="UP000305881">
    <property type="component" value="Chromosome"/>
</dbReference>
<evidence type="ECO:0000313" key="4">
    <source>
        <dbReference type="EMBL" id="QCW83702.1"/>
    </source>
</evidence>
<keyword evidence="1" id="KW-1133">Transmembrane helix</keyword>
<dbReference type="OrthoDB" id="5801345at2"/>
<keyword evidence="2" id="KW-0732">Signal</keyword>
<dbReference type="CDD" id="cd00920">
    <property type="entry name" value="Cupredoxin"/>
    <property type="match status" value="1"/>
</dbReference>
<dbReference type="KEGG" id="mbur:EQU24_16725"/>
<dbReference type="AlphaFoldDB" id="A0A4P9UQI9"/>
<dbReference type="RefSeq" id="WP_017842479.1">
    <property type="nucleotide sequence ID" value="NZ_CP035467.1"/>
</dbReference>
<dbReference type="GO" id="GO:0005507">
    <property type="term" value="F:copper ion binding"/>
    <property type="evidence" value="ECO:0007669"/>
    <property type="project" value="InterPro"/>
</dbReference>
<dbReference type="EMBL" id="CP035467">
    <property type="protein sequence ID" value="QCW83702.1"/>
    <property type="molecule type" value="Genomic_DNA"/>
</dbReference>
<dbReference type="Pfam" id="PF07731">
    <property type="entry name" value="Cu-oxidase_2"/>
    <property type="match status" value="1"/>
</dbReference>
<reference evidence="5" key="1">
    <citation type="journal article" date="2019" name="J. Bacteriol.">
        <title>A Mutagenic Screen Identifies a TonB-Dependent Receptor Required for the Lanthanide Metal Switch in the Type I Methanotroph 'Methylotuvimicrobium buryatense' 5GB1C.</title>
        <authorList>
            <person name="Groom J.D."/>
            <person name="Ford S.M."/>
            <person name="Pesesky M.W."/>
            <person name="Lidstrom M.E."/>
        </authorList>
    </citation>
    <scope>NUCLEOTIDE SEQUENCE [LARGE SCALE GENOMIC DNA]</scope>
    <source>
        <strain evidence="5">5GB1C</strain>
    </source>
</reference>